<dbReference type="GO" id="GO:0000287">
    <property type="term" value="F:magnesium ion binding"/>
    <property type="evidence" value="ECO:0007669"/>
    <property type="project" value="UniProtKB-UniRule"/>
</dbReference>
<organism evidence="16 17">
    <name type="scientific">Acidiplasma cupricumulans</name>
    <dbReference type="NCBI Taxonomy" id="312540"/>
    <lineage>
        <taxon>Archaea</taxon>
        <taxon>Methanobacteriati</taxon>
        <taxon>Thermoplasmatota</taxon>
        <taxon>Thermoplasmata</taxon>
        <taxon>Thermoplasmatales</taxon>
        <taxon>Ferroplasmaceae</taxon>
        <taxon>Acidiplasma</taxon>
    </lineage>
</organism>
<dbReference type="InterPro" id="IPR036279">
    <property type="entry name" value="5-3_exonuclease_C_sf"/>
</dbReference>
<reference evidence="16 17" key="1">
    <citation type="submission" date="2015-09" db="EMBL/GenBank/DDBJ databases">
        <title>Heavy metals and arsenic resistance mechanisms in polyextremophilic archaea of the family Ferroplasmaceae.</title>
        <authorList>
            <person name="Bulaev A.G."/>
            <person name="Kanygina A.V."/>
        </authorList>
    </citation>
    <scope>NUCLEOTIDE SEQUENCE [LARGE SCALE GENOMIC DNA]</scope>
    <source>
        <strain evidence="16 17">BH2</strain>
    </source>
</reference>
<dbReference type="SMART" id="SM00484">
    <property type="entry name" value="XPGI"/>
    <property type="match status" value="1"/>
</dbReference>
<dbReference type="InterPro" id="IPR023426">
    <property type="entry name" value="Flap_endonuc"/>
</dbReference>
<feature type="binding site" evidence="12">
    <location>
        <position position="175"/>
    </location>
    <ligand>
        <name>Mg(2+)</name>
        <dbReference type="ChEBI" id="CHEBI:18420"/>
        <label>2</label>
    </ligand>
</feature>
<dbReference type="SUPFAM" id="SSF47807">
    <property type="entry name" value="5' to 3' exonuclease, C-terminal subdomain"/>
    <property type="match status" value="1"/>
</dbReference>
<dbReference type="InParanoid" id="A0A0Q0VNU4"/>
<dbReference type="InterPro" id="IPR029060">
    <property type="entry name" value="PIN-like_dom_sf"/>
</dbReference>
<dbReference type="InterPro" id="IPR008918">
    <property type="entry name" value="HhH2"/>
</dbReference>
<keyword evidence="17" id="KW-1185">Reference proteome</keyword>
<keyword evidence="3 12" id="KW-0479">Metal-binding</keyword>
<feature type="binding site" evidence="12">
    <location>
        <position position="80"/>
    </location>
    <ligand>
        <name>Mg(2+)</name>
        <dbReference type="ChEBI" id="CHEBI:18420"/>
        <label>1</label>
    </ligand>
</feature>
<evidence type="ECO:0000256" key="12">
    <source>
        <dbReference type="HAMAP-Rule" id="MF_00614"/>
    </source>
</evidence>
<dbReference type="FunCoup" id="A0A0Q0VNU4">
    <property type="interactions" value="155"/>
</dbReference>
<dbReference type="Pfam" id="PF00867">
    <property type="entry name" value="XPG_I"/>
    <property type="match status" value="1"/>
</dbReference>
<dbReference type="GO" id="GO:0008409">
    <property type="term" value="F:5'-3' exonuclease activity"/>
    <property type="evidence" value="ECO:0007669"/>
    <property type="project" value="UniProtKB-UniRule"/>
</dbReference>
<dbReference type="AlphaFoldDB" id="A0A0Q0VNU4"/>
<keyword evidence="5 12" id="KW-0227">DNA damage</keyword>
<feature type="region of interest" description="Interaction with PCNA" evidence="12">
    <location>
        <begin position="331"/>
        <end position="339"/>
    </location>
</feature>
<dbReference type="SUPFAM" id="SSF88723">
    <property type="entry name" value="PIN domain-like"/>
    <property type="match status" value="1"/>
</dbReference>
<dbReference type="HAMAP" id="MF_00614">
    <property type="entry name" value="Fen"/>
    <property type="match status" value="1"/>
</dbReference>
<dbReference type="NCBIfam" id="TIGR03674">
    <property type="entry name" value="fen_arch"/>
    <property type="match status" value="1"/>
</dbReference>
<dbReference type="CDD" id="cd09867">
    <property type="entry name" value="PIN_FEN1"/>
    <property type="match status" value="1"/>
</dbReference>
<feature type="binding site" evidence="12">
    <location>
        <position position="27"/>
    </location>
    <ligand>
        <name>Mg(2+)</name>
        <dbReference type="ChEBI" id="CHEBI:18420"/>
        <label>1</label>
    </ligand>
</feature>
<keyword evidence="4 12" id="KW-0255">Endonuclease</keyword>
<dbReference type="GO" id="GO:0003677">
    <property type="term" value="F:DNA binding"/>
    <property type="evidence" value="ECO:0007669"/>
    <property type="project" value="UniProtKB-UniRule"/>
</dbReference>
<sequence length="339" mass="38310">MGVDISSILIKHATTLKENAGKMVTVDAYNIIYQFLSSIRGEDGEPLKDSAGNITSHLSGIFYRTSSLLENKIKPVYCFDGKPFYLKNETLKERRLIREKNIEELNAAIKNNDMERARSLSSRINYITDDIINESKKLLDFMGIPWIQAPSEGEAQASYTARAGIVDSVISQDYDCLLFGAPRVLRNFTVYGKRRISGTGKYINVSPEIINLEENLENNGITQEQLIDIGILVGTDFNSGIPGIGAKTALKLIKKFGTIENVLKEKNKNIDHLDEIKDFFKNPPVEKNINLNFKRPDRNRIIDFLCGQHNFSESRIINVLDIMDRNFTDTSQSSLDKFT</sequence>
<dbReference type="InterPro" id="IPR002421">
    <property type="entry name" value="5-3_exonuclease"/>
</dbReference>
<dbReference type="EMBL" id="LKBH01000177">
    <property type="protein sequence ID" value="KQB35223.1"/>
    <property type="molecule type" value="Genomic_DNA"/>
</dbReference>
<evidence type="ECO:0000259" key="13">
    <source>
        <dbReference type="SMART" id="SM00475"/>
    </source>
</evidence>
<dbReference type="GeneID" id="84222363"/>
<evidence type="ECO:0000256" key="9">
    <source>
        <dbReference type="ARBA" id="ARBA00023204"/>
    </source>
</evidence>
<keyword evidence="1 12" id="KW-0235">DNA replication</keyword>
<dbReference type="SMART" id="SM00279">
    <property type="entry name" value="HhH2"/>
    <property type="match status" value="1"/>
</dbReference>
<evidence type="ECO:0000256" key="1">
    <source>
        <dbReference type="ARBA" id="ARBA00022705"/>
    </source>
</evidence>
<feature type="domain" description="XPG N-terminal" evidence="15">
    <location>
        <begin position="1"/>
        <end position="101"/>
    </location>
</feature>
<evidence type="ECO:0000256" key="7">
    <source>
        <dbReference type="ARBA" id="ARBA00022839"/>
    </source>
</evidence>
<dbReference type="SMART" id="SM00485">
    <property type="entry name" value="XPGN"/>
    <property type="match status" value="1"/>
</dbReference>
<feature type="binding site" evidence="12">
    <location>
        <position position="154"/>
    </location>
    <ligand>
        <name>Mg(2+)</name>
        <dbReference type="ChEBI" id="CHEBI:18420"/>
        <label>1</label>
    </ligand>
</feature>
<evidence type="ECO:0000256" key="5">
    <source>
        <dbReference type="ARBA" id="ARBA00022763"/>
    </source>
</evidence>
<dbReference type="InterPro" id="IPR019973">
    <property type="entry name" value="Flap_endonuc_arc"/>
</dbReference>
<keyword evidence="7 12" id="KW-0269">Exonuclease</keyword>
<feature type="region of interest" description="N-domain" evidence="12">
    <location>
        <begin position="1"/>
        <end position="98"/>
    </location>
</feature>
<evidence type="ECO:0000256" key="3">
    <source>
        <dbReference type="ARBA" id="ARBA00022723"/>
    </source>
</evidence>
<feature type="binding site" evidence="12">
    <location>
        <position position="236"/>
    </location>
    <ligand>
        <name>Mg(2+)</name>
        <dbReference type="ChEBI" id="CHEBI:18420"/>
        <label>2</label>
    </ligand>
</feature>
<dbReference type="InterPro" id="IPR006086">
    <property type="entry name" value="XPG-I_dom"/>
</dbReference>
<evidence type="ECO:0000256" key="11">
    <source>
        <dbReference type="ARBA" id="ARBA00065981"/>
    </source>
</evidence>
<evidence type="ECO:0000256" key="6">
    <source>
        <dbReference type="ARBA" id="ARBA00022801"/>
    </source>
</evidence>
<dbReference type="GO" id="GO:0006281">
    <property type="term" value="P:DNA repair"/>
    <property type="evidence" value="ECO:0007669"/>
    <property type="project" value="UniProtKB-UniRule"/>
</dbReference>
<comment type="caution">
    <text evidence="12">Lacks conserved residue(s) required for the propagation of feature annotation.</text>
</comment>
<feature type="domain" description="XPG-I" evidence="14">
    <location>
        <begin position="140"/>
        <end position="221"/>
    </location>
</feature>
<keyword evidence="8 12" id="KW-0460">Magnesium</keyword>
<dbReference type="RefSeq" id="WP_048101646.1">
    <property type="nucleotide sequence ID" value="NZ_LKBH01000177.1"/>
</dbReference>
<name>A0A0Q0VNU4_9ARCH</name>
<comment type="cofactor">
    <cofactor evidence="12">
        <name>Mg(2+)</name>
        <dbReference type="ChEBI" id="CHEBI:18420"/>
    </cofactor>
    <text evidence="12">Binds 2 magnesium ions per subunit. They probably participate in the reaction catalyzed by the enzyme. May bind an additional third magnesium ion after substrate binding.</text>
</comment>
<proteinExistence type="inferred from homology"/>
<dbReference type="Proteomes" id="UP000050301">
    <property type="component" value="Unassembled WGS sequence"/>
</dbReference>
<dbReference type="InterPro" id="IPR006085">
    <property type="entry name" value="XPG_DNA_repair_N"/>
</dbReference>
<dbReference type="CDD" id="cd09903">
    <property type="entry name" value="H3TH_FEN1-Arc"/>
    <property type="match status" value="1"/>
</dbReference>
<evidence type="ECO:0000313" key="17">
    <source>
        <dbReference type="Proteomes" id="UP000050301"/>
    </source>
</evidence>
<evidence type="ECO:0000256" key="2">
    <source>
        <dbReference type="ARBA" id="ARBA00022722"/>
    </source>
</evidence>
<keyword evidence="9 12" id="KW-0234">DNA repair</keyword>
<evidence type="ECO:0000313" key="16">
    <source>
        <dbReference type="EMBL" id="KQB35223.1"/>
    </source>
</evidence>
<protein>
    <recommendedName>
        <fullName evidence="12">Flap endonuclease 1</fullName>
        <shortName evidence="12">FEN-1</shortName>
        <ecNumber evidence="12">3.1.-.-</ecNumber>
    </recommendedName>
    <alternativeName>
        <fullName evidence="12">Flap structure-specific endonuclease 1</fullName>
    </alternativeName>
</protein>
<dbReference type="Gene3D" id="1.10.150.20">
    <property type="entry name" value="5' to 3' exonuclease, C-terminal subdomain"/>
    <property type="match status" value="1"/>
</dbReference>
<feature type="binding site" evidence="12">
    <location>
        <position position="173"/>
    </location>
    <ligand>
        <name>Mg(2+)</name>
        <dbReference type="ChEBI" id="CHEBI:18420"/>
        <label>2</label>
    </ligand>
</feature>
<keyword evidence="2 12" id="KW-0540">Nuclease</keyword>
<dbReference type="InterPro" id="IPR006084">
    <property type="entry name" value="XPG/Rad2"/>
</dbReference>
<dbReference type="PANTHER" id="PTHR11081">
    <property type="entry name" value="FLAP ENDONUCLEASE FAMILY MEMBER"/>
    <property type="match status" value="1"/>
</dbReference>
<dbReference type="PRINTS" id="PR00853">
    <property type="entry name" value="XPGRADSUPER"/>
</dbReference>
<dbReference type="GO" id="GO:0017108">
    <property type="term" value="F:5'-flap endonuclease activity"/>
    <property type="evidence" value="ECO:0007669"/>
    <property type="project" value="UniProtKB-UniRule"/>
</dbReference>
<keyword evidence="6 12" id="KW-0378">Hydrolase</keyword>
<evidence type="ECO:0000256" key="10">
    <source>
        <dbReference type="ARBA" id="ARBA00024702"/>
    </source>
</evidence>
<evidence type="ECO:0000256" key="8">
    <source>
        <dbReference type="ARBA" id="ARBA00022842"/>
    </source>
</evidence>
<feature type="binding site" evidence="12">
    <location>
        <position position="152"/>
    </location>
    <ligand>
        <name>Mg(2+)</name>
        <dbReference type="ChEBI" id="CHEBI:18420"/>
        <label>1</label>
    </ligand>
</feature>
<feature type="domain" description="5'-3' exonuclease" evidence="13">
    <location>
        <begin position="21"/>
        <end position="301"/>
    </location>
</feature>
<dbReference type="Pfam" id="PF00752">
    <property type="entry name" value="XPG_N"/>
    <property type="match status" value="1"/>
</dbReference>
<comment type="function">
    <text evidence="12">Structure-specific nuclease with 5'-flap endonuclease and 5'-3' exonuclease activities involved in DNA replication and repair. During DNA replication, cleaves the 5'-overhanging flap structure that is generated by displacement synthesis when DNA polymerase encounters the 5'-end of a downstream Okazaki fragment. Binds the unpaired 3'-DNA end and kinks the DNA to facilitate 5' cleavage specificity. Cleaves one nucleotide into the double-stranded DNA from the junction in flap DNA, leaving a nick for ligation. Also involved in the base excision repair (BER) pathway. Acts as a genome stabilization factor that prevents flaps from equilibrating into structurs that lead to duplications and deletions. Also possesses 5'-3' exonuclease activity on nicked or gapped double-stranded DNA.</text>
</comment>
<dbReference type="GO" id="GO:0043137">
    <property type="term" value="P:DNA replication, removal of RNA primer"/>
    <property type="evidence" value="ECO:0007669"/>
    <property type="project" value="UniProtKB-UniRule"/>
</dbReference>
<comment type="similarity">
    <text evidence="12">Belongs to the XPG/RAD2 endonuclease family. FEN1 subfamily.</text>
</comment>
<comment type="function">
    <text evidence="10">Structure-specific nuclease with 5'-flap endonuclease and 5'-3' exonuclease activities involved in DNA replication and repair. During DNA replication, cleaves the 5'-overhanging flap structure that is generated by displacement synthesis when DNA polymerase encounters the 5'-end of a downstream Okazaki fragment. Binds the unpaired 3'-DNA end and kinks the DNA to facilitate 5' cleavage specificity. Cleaves one nucleotide into the double-stranded DNA from the junction in flap DNA, leaving a nick for ligation. Also involved in the base excision repair (BER) pathway. Acts as a genome stabilization factor that prevents flaps from equilibrating into structures that lead to duplications and deletions. Also possesses 5'-3' exonuclease activity on nicked or gapped double-stranded DNA.</text>
</comment>
<dbReference type="PANTHER" id="PTHR11081:SF9">
    <property type="entry name" value="FLAP ENDONUCLEASE 1"/>
    <property type="match status" value="1"/>
</dbReference>
<evidence type="ECO:0000256" key="4">
    <source>
        <dbReference type="ARBA" id="ARBA00022759"/>
    </source>
</evidence>
<accession>A0A0Q0VNU4</accession>
<dbReference type="SMART" id="SM00475">
    <property type="entry name" value="53EXOc"/>
    <property type="match status" value="1"/>
</dbReference>
<dbReference type="Gene3D" id="3.40.50.1010">
    <property type="entry name" value="5'-nuclease"/>
    <property type="match status" value="1"/>
</dbReference>
<evidence type="ECO:0000259" key="15">
    <source>
        <dbReference type="SMART" id="SM00485"/>
    </source>
</evidence>
<evidence type="ECO:0000259" key="14">
    <source>
        <dbReference type="SMART" id="SM00484"/>
    </source>
</evidence>
<comment type="caution">
    <text evidence="16">The sequence shown here is derived from an EMBL/GenBank/DDBJ whole genome shotgun (WGS) entry which is preliminary data.</text>
</comment>
<dbReference type="FunFam" id="3.40.50.1010:FF:000016">
    <property type="entry name" value="Flap endonuclease 1"/>
    <property type="match status" value="1"/>
</dbReference>
<gene>
    <name evidence="12" type="primary">fen</name>
    <name evidence="16" type="ORF">AOG55_07390</name>
</gene>
<dbReference type="EC" id="3.1.-.-" evidence="12"/>
<comment type="subunit">
    <text evidence="11 12">Interacts with PCNA. PCNA stimulates the nuclease activity without altering cleavage specificity.</text>
</comment>